<dbReference type="KEGG" id="mtr:25480991"/>
<dbReference type="ExpressionAtlas" id="G7J151">
    <property type="expression patterns" value="differential"/>
</dbReference>
<evidence type="ECO:0000313" key="4">
    <source>
        <dbReference type="EnsemblPlants" id="KEH16004"/>
    </source>
</evidence>
<dbReference type="InterPro" id="IPR003676">
    <property type="entry name" value="SAUR_fam"/>
</dbReference>
<reference evidence="4" key="3">
    <citation type="submission" date="2015-06" db="UniProtKB">
        <authorList>
            <consortium name="EnsemblPlants"/>
        </authorList>
    </citation>
    <scope>IDENTIFICATION</scope>
    <source>
        <strain evidence="4">cv. Jemalong A17</strain>
    </source>
</reference>
<dbReference type="OrthoDB" id="1026046at2759"/>
<dbReference type="PANTHER" id="PTHR31374:SF388">
    <property type="entry name" value="AUXIN-RESPONSIVE PROTEIN SAUR36"/>
    <property type="match status" value="1"/>
</dbReference>
<dbReference type="HOGENOM" id="CLU_115169_0_0_1"/>
<protein>
    <submittedName>
        <fullName evidence="3">Putative small auxin-up RNA</fullName>
    </submittedName>
    <submittedName>
        <fullName evidence="2">SAUR-like auxin-responsive family protein</fullName>
    </submittedName>
</protein>
<dbReference type="EMBL" id="KL403113">
    <property type="protein sequence ID" value="KEH16004.1"/>
    <property type="molecule type" value="Genomic_DNA"/>
</dbReference>
<reference evidence="3" key="4">
    <citation type="journal article" date="2018" name="Nat. Plants">
        <title>Whole-genome landscape of Medicago truncatula symbiotic genes.</title>
        <authorList>
            <person name="Pecrix Y."/>
            <person name="Gamas P."/>
            <person name="Carrere S."/>
        </authorList>
    </citation>
    <scope>NUCLEOTIDE SEQUENCE</scope>
    <source>
        <tissue evidence="3">Leaves</tissue>
    </source>
</reference>
<dbReference type="OMA" id="GFCHEGG"/>
<gene>
    <name evidence="4" type="primary">25480991</name>
    <name evidence="2" type="ORF">MTR_0388s0020</name>
    <name evidence="3" type="ORF">MtrunA17_Chr7g0230411</name>
</gene>
<evidence type="ECO:0000313" key="3">
    <source>
        <dbReference type="EMBL" id="RHN45389.1"/>
    </source>
</evidence>
<dbReference type="Proteomes" id="UP000002051">
    <property type="component" value="Unassembled WGS sequence"/>
</dbReference>
<accession>G7J151</accession>
<sequence length="150" mass="17460">MAKIHGFKLGKRLVWVSRLVFKRTRIRGGYHRFDCPAQSPAMKFIKWGRKITTGAMKLFNRSSYTRLGSSPKFSVPKGQMVVYVGHKEEEINRVMVPVIYFNHPLFSELLKDVEEEYGFNHQGGITIPCRFTEFERIKTWIASGSRNWTS</sequence>
<dbReference type="Gramene" id="rna39698">
    <property type="protein sequence ID" value="RHN45389.1"/>
    <property type="gene ID" value="gene39698"/>
</dbReference>
<evidence type="ECO:0000313" key="5">
    <source>
        <dbReference type="Proteomes" id="UP000002051"/>
    </source>
</evidence>
<evidence type="ECO:0000313" key="2">
    <source>
        <dbReference type="EMBL" id="KEH16004.1"/>
    </source>
</evidence>
<dbReference type="Pfam" id="PF02519">
    <property type="entry name" value="Auxin_inducible"/>
    <property type="match status" value="1"/>
</dbReference>
<dbReference type="eggNOG" id="ENOG502S3J8">
    <property type="taxonomic scope" value="Eukaryota"/>
</dbReference>
<keyword evidence="5" id="KW-1185">Reference proteome</keyword>
<dbReference type="EnsemblPlants" id="KEH16004">
    <property type="protein sequence ID" value="KEH16004"/>
    <property type="gene ID" value="MTR_0388s0020"/>
</dbReference>
<dbReference type="PANTHER" id="PTHR31374">
    <property type="entry name" value="AUXIN-INDUCED PROTEIN-LIKE-RELATED"/>
    <property type="match status" value="1"/>
</dbReference>
<reference evidence="2 5" key="1">
    <citation type="journal article" date="2011" name="Nature">
        <title>The Medicago genome provides insight into the evolution of rhizobial symbioses.</title>
        <authorList>
            <person name="Young N.D."/>
            <person name="Debelle F."/>
            <person name="Oldroyd G.E."/>
            <person name="Geurts R."/>
            <person name="Cannon S.B."/>
            <person name="Udvardi M.K."/>
            <person name="Benedito V.A."/>
            <person name="Mayer K.F."/>
            <person name="Gouzy J."/>
            <person name="Schoof H."/>
            <person name="Van de Peer Y."/>
            <person name="Proost S."/>
            <person name="Cook D.R."/>
            <person name="Meyers B.C."/>
            <person name="Spannagl M."/>
            <person name="Cheung F."/>
            <person name="De Mita S."/>
            <person name="Krishnakumar V."/>
            <person name="Gundlach H."/>
            <person name="Zhou S."/>
            <person name="Mudge J."/>
            <person name="Bharti A.K."/>
            <person name="Murray J.D."/>
            <person name="Naoumkina M.A."/>
            <person name="Rosen B."/>
            <person name="Silverstein K.A."/>
            <person name="Tang H."/>
            <person name="Rombauts S."/>
            <person name="Zhao P.X."/>
            <person name="Zhou P."/>
            <person name="Barbe V."/>
            <person name="Bardou P."/>
            <person name="Bechner M."/>
            <person name="Bellec A."/>
            <person name="Berger A."/>
            <person name="Berges H."/>
            <person name="Bidwell S."/>
            <person name="Bisseling T."/>
            <person name="Choisne N."/>
            <person name="Couloux A."/>
            <person name="Denny R."/>
            <person name="Deshpande S."/>
            <person name="Dai X."/>
            <person name="Doyle J.J."/>
            <person name="Dudez A.M."/>
            <person name="Farmer A.D."/>
            <person name="Fouteau S."/>
            <person name="Franken C."/>
            <person name="Gibelin C."/>
            <person name="Gish J."/>
            <person name="Goldstein S."/>
            <person name="Gonzalez A.J."/>
            <person name="Green P.J."/>
            <person name="Hallab A."/>
            <person name="Hartog M."/>
            <person name="Hua A."/>
            <person name="Humphray S.J."/>
            <person name="Jeong D.H."/>
            <person name="Jing Y."/>
            <person name="Jocker A."/>
            <person name="Kenton S.M."/>
            <person name="Kim D.J."/>
            <person name="Klee K."/>
            <person name="Lai H."/>
            <person name="Lang C."/>
            <person name="Lin S."/>
            <person name="Macmil S.L."/>
            <person name="Magdelenat G."/>
            <person name="Matthews L."/>
            <person name="McCorrison J."/>
            <person name="Monaghan E.L."/>
            <person name="Mun J.H."/>
            <person name="Najar F.Z."/>
            <person name="Nicholson C."/>
            <person name="Noirot C."/>
            <person name="O'Bleness M."/>
            <person name="Paule C.R."/>
            <person name="Poulain J."/>
            <person name="Prion F."/>
            <person name="Qin B."/>
            <person name="Qu C."/>
            <person name="Retzel E.F."/>
            <person name="Riddle C."/>
            <person name="Sallet E."/>
            <person name="Samain S."/>
            <person name="Samson N."/>
            <person name="Sanders I."/>
            <person name="Saurat O."/>
            <person name="Scarpelli C."/>
            <person name="Schiex T."/>
            <person name="Segurens B."/>
            <person name="Severin A.J."/>
            <person name="Sherrier D.J."/>
            <person name="Shi R."/>
            <person name="Sims S."/>
            <person name="Singer S.R."/>
            <person name="Sinharoy S."/>
            <person name="Sterck L."/>
            <person name="Viollet A."/>
            <person name="Wang B.B."/>
            <person name="Wang K."/>
            <person name="Wang M."/>
            <person name="Wang X."/>
            <person name="Warfsmann J."/>
            <person name="Weissenbach J."/>
            <person name="White D.D."/>
            <person name="White J.D."/>
            <person name="Wiley G.B."/>
            <person name="Wincker P."/>
            <person name="Xing Y."/>
            <person name="Yang L."/>
            <person name="Yao Z."/>
            <person name="Ying F."/>
            <person name="Zhai J."/>
            <person name="Zhou L."/>
            <person name="Zuber A."/>
            <person name="Denarie J."/>
            <person name="Dixon R.A."/>
            <person name="May G.D."/>
            <person name="Schwartz D.C."/>
            <person name="Rogers J."/>
            <person name="Quetier F."/>
            <person name="Town C.D."/>
            <person name="Roe B.A."/>
        </authorList>
    </citation>
    <scope>NUCLEOTIDE SEQUENCE [LARGE SCALE GENOMIC DNA]</scope>
    <source>
        <strain evidence="2">A17</strain>
        <strain evidence="4 5">cv. Jemalong A17</strain>
    </source>
</reference>
<evidence type="ECO:0000256" key="1">
    <source>
        <dbReference type="ARBA" id="ARBA00006974"/>
    </source>
</evidence>
<dbReference type="Proteomes" id="UP000265566">
    <property type="component" value="Chromosome 7"/>
</dbReference>
<dbReference type="EMBL" id="PSQE01000007">
    <property type="protein sequence ID" value="RHN45389.1"/>
    <property type="molecule type" value="Genomic_DNA"/>
</dbReference>
<dbReference type="PaxDb" id="3880-AES69948"/>
<dbReference type="GO" id="GO:0009733">
    <property type="term" value="P:response to auxin"/>
    <property type="evidence" value="ECO:0007669"/>
    <property type="project" value="InterPro"/>
</dbReference>
<dbReference type="AlphaFoldDB" id="G7J151"/>
<reference evidence="2 5" key="2">
    <citation type="journal article" date="2014" name="BMC Genomics">
        <title>An improved genome release (version Mt4.0) for the model legume Medicago truncatula.</title>
        <authorList>
            <person name="Tang H."/>
            <person name="Krishnakumar V."/>
            <person name="Bidwell S."/>
            <person name="Rosen B."/>
            <person name="Chan A."/>
            <person name="Zhou S."/>
            <person name="Gentzbittel L."/>
            <person name="Childs K.L."/>
            <person name="Yandell M."/>
            <person name="Gundlach H."/>
            <person name="Mayer K.F."/>
            <person name="Schwartz D.C."/>
            <person name="Town C.D."/>
        </authorList>
    </citation>
    <scope>GENOME REANNOTATION</scope>
    <source>
        <strain evidence="2">A17</strain>
        <strain evidence="4 5">cv. Jemalong A17</strain>
    </source>
</reference>
<proteinExistence type="inferred from homology"/>
<organism evidence="2 5">
    <name type="scientific">Medicago truncatula</name>
    <name type="common">Barrel medic</name>
    <name type="synonym">Medicago tribuloides</name>
    <dbReference type="NCBI Taxonomy" id="3880"/>
    <lineage>
        <taxon>Eukaryota</taxon>
        <taxon>Viridiplantae</taxon>
        <taxon>Streptophyta</taxon>
        <taxon>Embryophyta</taxon>
        <taxon>Tracheophyta</taxon>
        <taxon>Spermatophyta</taxon>
        <taxon>Magnoliopsida</taxon>
        <taxon>eudicotyledons</taxon>
        <taxon>Gunneridae</taxon>
        <taxon>Pentapetalae</taxon>
        <taxon>rosids</taxon>
        <taxon>fabids</taxon>
        <taxon>Fabales</taxon>
        <taxon>Fabaceae</taxon>
        <taxon>Papilionoideae</taxon>
        <taxon>50 kb inversion clade</taxon>
        <taxon>NPAAA clade</taxon>
        <taxon>Hologalegina</taxon>
        <taxon>IRL clade</taxon>
        <taxon>Trifolieae</taxon>
        <taxon>Medicago</taxon>
    </lineage>
</organism>
<dbReference type="STRING" id="3880.G7J151"/>
<name>G7J151_MEDTR</name>
<comment type="similarity">
    <text evidence="1">Belongs to the ARG7 family.</text>
</comment>